<dbReference type="GO" id="GO:0005829">
    <property type="term" value="C:cytosol"/>
    <property type="evidence" value="ECO:0007669"/>
    <property type="project" value="TreeGrafter"/>
</dbReference>
<evidence type="ECO:0000259" key="16">
    <source>
        <dbReference type="Pfam" id="PF00586"/>
    </source>
</evidence>
<keyword evidence="19" id="KW-1185">Reference proteome</keyword>
<evidence type="ECO:0000259" key="17">
    <source>
        <dbReference type="Pfam" id="PF02769"/>
    </source>
</evidence>
<dbReference type="Pfam" id="PF00586">
    <property type="entry name" value="AIRS"/>
    <property type="match status" value="1"/>
</dbReference>
<protein>
    <recommendedName>
        <fullName evidence="5 15">Phosphoribosylformylglycinamidine cyclo-ligase</fullName>
        <ecNumber evidence="4 15">6.3.3.1</ecNumber>
    </recommendedName>
    <alternativeName>
        <fullName evidence="12 15">AIR synthase</fullName>
    </alternativeName>
    <alternativeName>
        <fullName evidence="13 15">AIRS</fullName>
    </alternativeName>
    <alternativeName>
        <fullName evidence="11 15">Phosphoribosyl-aminoimidazole synthetase</fullName>
    </alternativeName>
</protein>
<keyword evidence="8 15" id="KW-0547">Nucleotide-binding</keyword>
<dbReference type="OrthoDB" id="9802507at2"/>
<dbReference type="GO" id="GO:0004641">
    <property type="term" value="F:phosphoribosylformylglycinamidine cyclo-ligase activity"/>
    <property type="evidence" value="ECO:0007669"/>
    <property type="project" value="UniProtKB-UniRule"/>
</dbReference>
<evidence type="ECO:0000256" key="4">
    <source>
        <dbReference type="ARBA" id="ARBA00013047"/>
    </source>
</evidence>
<organism evidence="18 19">
    <name type="scientific">Deinococcus cellulosilyticus (strain DSM 18568 / NBRC 106333 / KACC 11606 / 5516J-15)</name>
    <dbReference type="NCBI Taxonomy" id="1223518"/>
    <lineage>
        <taxon>Bacteria</taxon>
        <taxon>Thermotogati</taxon>
        <taxon>Deinococcota</taxon>
        <taxon>Deinococci</taxon>
        <taxon>Deinococcales</taxon>
        <taxon>Deinococcaceae</taxon>
        <taxon>Deinococcus</taxon>
    </lineage>
</organism>
<dbReference type="PANTHER" id="PTHR10520">
    <property type="entry name" value="TRIFUNCTIONAL PURINE BIOSYNTHETIC PROTEIN ADENOSINE-3-RELATED"/>
    <property type="match status" value="1"/>
</dbReference>
<keyword evidence="9 15" id="KW-0658">Purine biosynthesis</keyword>
<evidence type="ECO:0000256" key="13">
    <source>
        <dbReference type="ARBA" id="ARBA00033093"/>
    </source>
</evidence>
<evidence type="ECO:0000256" key="9">
    <source>
        <dbReference type="ARBA" id="ARBA00022755"/>
    </source>
</evidence>
<evidence type="ECO:0000256" key="2">
    <source>
        <dbReference type="ARBA" id="ARBA00004686"/>
    </source>
</evidence>
<accession>A0A511N5E4</accession>
<dbReference type="GO" id="GO:0005524">
    <property type="term" value="F:ATP binding"/>
    <property type="evidence" value="ECO:0007669"/>
    <property type="project" value="UniProtKB-KW"/>
</dbReference>
<sequence>MSIDYKSAGVDIDAGNRAVELMKDAVKRTYTPQVLAGVGSFGGLFSALNFKDMEEPVLVASTDGVGTKTKVAVAAQKFDTLGMDIVNHCVNDILVQGARPLFFLDYVATGKLVPETVATVVQGAALACERVGAALLGGETAEMPGVYLEGELDLVGTIVGVLDRKDLVDGSTLEEGDVLIGLPSTGLHTNGFSLARKVLENEDLFVPRDFLNGETYAEALLKPHREYVLAYRALKEAGVNIKGMAHITGGGLIENPPRVFPEGLGARIYEGSWEVPALFQKIVELGQIELVEAHRALNMGIGYVFMVPITDFDLAFQVLREAGETPYRIGEMVAGEGIELVAR</sequence>
<dbReference type="GO" id="GO:0046084">
    <property type="term" value="P:adenine biosynthetic process"/>
    <property type="evidence" value="ECO:0007669"/>
    <property type="project" value="TreeGrafter"/>
</dbReference>
<feature type="domain" description="PurM-like C-terminal" evidence="17">
    <location>
        <begin position="174"/>
        <end position="341"/>
    </location>
</feature>
<comment type="catalytic activity">
    <reaction evidence="14 15">
        <text>2-formamido-N(1)-(5-O-phospho-beta-D-ribosyl)acetamidine + ATP = 5-amino-1-(5-phospho-beta-D-ribosyl)imidazole + ADP + phosphate + H(+)</text>
        <dbReference type="Rhea" id="RHEA:23032"/>
        <dbReference type="ChEBI" id="CHEBI:15378"/>
        <dbReference type="ChEBI" id="CHEBI:30616"/>
        <dbReference type="ChEBI" id="CHEBI:43474"/>
        <dbReference type="ChEBI" id="CHEBI:137981"/>
        <dbReference type="ChEBI" id="CHEBI:147287"/>
        <dbReference type="ChEBI" id="CHEBI:456216"/>
        <dbReference type="EC" id="6.3.3.1"/>
    </reaction>
</comment>
<keyword evidence="6 15" id="KW-0963">Cytoplasm</keyword>
<dbReference type="Gene3D" id="3.30.1330.10">
    <property type="entry name" value="PurM-like, N-terminal domain"/>
    <property type="match status" value="1"/>
</dbReference>
<dbReference type="PANTHER" id="PTHR10520:SF12">
    <property type="entry name" value="TRIFUNCTIONAL PURINE BIOSYNTHETIC PROTEIN ADENOSINE-3"/>
    <property type="match status" value="1"/>
</dbReference>
<dbReference type="InterPro" id="IPR016188">
    <property type="entry name" value="PurM-like_N"/>
</dbReference>
<dbReference type="InterPro" id="IPR036921">
    <property type="entry name" value="PurM-like_N_sf"/>
</dbReference>
<dbReference type="InterPro" id="IPR010918">
    <property type="entry name" value="PurM-like_C_dom"/>
</dbReference>
<evidence type="ECO:0000313" key="18">
    <source>
        <dbReference type="EMBL" id="GEM48063.1"/>
    </source>
</evidence>
<proteinExistence type="inferred from homology"/>
<dbReference type="Proteomes" id="UP000321306">
    <property type="component" value="Unassembled WGS sequence"/>
</dbReference>
<comment type="pathway">
    <text evidence="2 15">Purine metabolism; IMP biosynthesis via de novo pathway; 5-amino-1-(5-phospho-D-ribosyl)imidazole from N(2)-formyl-N(1)-(5-phospho-D-ribosyl)glycinamide: step 2/2.</text>
</comment>
<dbReference type="RefSeq" id="WP_146886822.1">
    <property type="nucleotide sequence ID" value="NZ_BJXB01000017.1"/>
</dbReference>
<dbReference type="Pfam" id="PF02769">
    <property type="entry name" value="AIRS_C"/>
    <property type="match status" value="1"/>
</dbReference>
<keyword evidence="7 15" id="KW-0436">Ligase</keyword>
<keyword evidence="10 15" id="KW-0067">ATP-binding</keyword>
<reference evidence="18 19" key="1">
    <citation type="submission" date="2019-07" db="EMBL/GenBank/DDBJ databases">
        <title>Whole genome shotgun sequence of Deinococcus cellulosilyticus NBRC 106333.</title>
        <authorList>
            <person name="Hosoyama A."/>
            <person name="Uohara A."/>
            <person name="Ohji S."/>
            <person name="Ichikawa N."/>
        </authorList>
    </citation>
    <scope>NUCLEOTIDE SEQUENCE [LARGE SCALE GENOMIC DNA]</scope>
    <source>
        <strain evidence="18 19">NBRC 106333</strain>
    </source>
</reference>
<dbReference type="Gene3D" id="3.90.650.10">
    <property type="entry name" value="PurM-like C-terminal domain"/>
    <property type="match status" value="1"/>
</dbReference>
<comment type="similarity">
    <text evidence="3 15">Belongs to the AIR synthase family.</text>
</comment>
<dbReference type="SUPFAM" id="SSF56042">
    <property type="entry name" value="PurM C-terminal domain-like"/>
    <property type="match status" value="1"/>
</dbReference>
<evidence type="ECO:0000256" key="14">
    <source>
        <dbReference type="ARBA" id="ARBA00049057"/>
    </source>
</evidence>
<dbReference type="GO" id="GO:0006189">
    <property type="term" value="P:'de novo' IMP biosynthetic process"/>
    <property type="evidence" value="ECO:0007669"/>
    <property type="project" value="UniProtKB-UniRule"/>
</dbReference>
<gene>
    <name evidence="15 18" type="primary">purM</name>
    <name evidence="18" type="ORF">DC3_36980</name>
</gene>
<comment type="subcellular location">
    <subcellularLocation>
        <location evidence="1 15">Cytoplasm</location>
    </subcellularLocation>
</comment>
<evidence type="ECO:0000256" key="6">
    <source>
        <dbReference type="ARBA" id="ARBA00022490"/>
    </source>
</evidence>
<dbReference type="FunFam" id="3.30.1330.10:FF:000001">
    <property type="entry name" value="Phosphoribosylformylglycinamidine cyclo-ligase"/>
    <property type="match status" value="1"/>
</dbReference>
<dbReference type="FunFam" id="3.90.650.10:FF:000011">
    <property type="entry name" value="Phosphoribosylformylglycinamidine cyclo-ligase"/>
    <property type="match status" value="1"/>
</dbReference>
<evidence type="ECO:0000256" key="10">
    <source>
        <dbReference type="ARBA" id="ARBA00022840"/>
    </source>
</evidence>
<evidence type="ECO:0000313" key="19">
    <source>
        <dbReference type="Proteomes" id="UP000321306"/>
    </source>
</evidence>
<evidence type="ECO:0000256" key="8">
    <source>
        <dbReference type="ARBA" id="ARBA00022741"/>
    </source>
</evidence>
<dbReference type="InterPro" id="IPR004733">
    <property type="entry name" value="PurM_cligase"/>
</dbReference>
<dbReference type="EC" id="6.3.3.1" evidence="4 15"/>
<evidence type="ECO:0000256" key="15">
    <source>
        <dbReference type="HAMAP-Rule" id="MF_00741"/>
    </source>
</evidence>
<evidence type="ECO:0000256" key="7">
    <source>
        <dbReference type="ARBA" id="ARBA00022598"/>
    </source>
</evidence>
<name>A0A511N5E4_DEIC1</name>
<dbReference type="SUPFAM" id="SSF55326">
    <property type="entry name" value="PurM N-terminal domain-like"/>
    <property type="match status" value="1"/>
</dbReference>
<evidence type="ECO:0000256" key="5">
    <source>
        <dbReference type="ARBA" id="ARBA00020367"/>
    </source>
</evidence>
<dbReference type="HAMAP" id="MF_00741">
    <property type="entry name" value="AIRS"/>
    <property type="match status" value="1"/>
</dbReference>
<dbReference type="EMBL" id="BJXB01000017">
    <property type="protein sequence ID" value="GEM48063.1"/>
    <property type="molecule type" value="Genomic_DNA"/>
</dbReference>
<dbReference type="AlphaFoldDB" id="A0A511N5E4"/>
<evidence type="ECO:0000256" key="1">
    <source>
        <dbReference type="ARBA" id="ARBA00004496"/>
    </source>
</evidence>
<dbReference type="CDD" id="cd02196">
    <property type="entry name" value="PurM"/>
    <property type="match status" value="1"/>
</dbReference>
<comment type="caution">
    <text evidence="18">The sequence shown here is derived from an EMBL/GenBank/DDBJ whole genome shotgun (WGS) entry which is preliminary data.</text>
</comment>
<feature type="domain" description="PurM-like N-terminal" evidence="16">
    <location>
        <begin position="57"/>
        <end position="161"/>
    </location>
</feature>
<dbReference type="InterPro" id="IPR036676">
    <property type="entry name" value="PurM-like_C_sf"/>
</dbReference>
<evidence type="ECO:0000256" key="12">
    <source>
        <dbReference type="ARBA" id="ARBA00032931"/>
    </source>
</evidence>
<evidence type="ECO:0000256" key="11">
    <source>
        <dbReference type="ARBA" id="ARBA00031908"/>
    </source>
</evidence>
<evidence type="ECO:0000256" key="3">
    <source>
        <dbReference type="ARBA" id="ARBA00010280"/>
    </source>
</evidence>
<dbReference type="NCBIfam" id="TIGR00878">
    <property type="entry name" value="purM"/>
    <property type="match status" value="1"/>
</dbReference>
<dbReference type="GO" id="GO:0004637">
    <property type="term" value="F:phosphoribosylamine-glycine ligase activity"/>
    <property type="evidence" value="ECO:0007669"/>
    <property type="project" value="TreeGrafter"/>
</dbReference>
<dbReference type="UniPathway" id="UPA00074">
    <property type="reaction ID" value="UER00129"/>
</dbReference>